<dbReference type="InterPro" id="IPR019734">
    <property type="entry name" value="TPR_rpt"/>
</dbReference>
<dbReference type="Proteomes" id="UP000193529">
    <property type="component" value="Unassembled WGS sequence"/>
</dbReference>
<dbReference type="RefSeq" id="WP_085081406.1">
    <property type="nucleotide sequence ID" value="NZ_JACKRZ010000462.1"/>
</dbReference>
<feature type="transmembrane region" description="Helical" evidence="2">
    <location>
        <begin position="230"/>
        <end position="253"/>
    </location>
</feature>
<reference evidence="3 4" key="1">
    <citation type="submission" date="2016-01" db="EMBL/GenBank/DDBJ databases">
        <title>The new phylogeny of the genus Mycobacterium.</title>
        <authorList>
            <person name="Tarcisio F."/>
            <person name="Conor M."/>
            <person name="Antonella G."/>
            <person name="Elisabetta G."/>
            <person name="Giulia F.S."/>
            <person name="Sara T."/>
            <person name="Anna F."/>
            <person name="Clotilde B."/>
            <person name="Roberto B."/>
            <person name="Veronica D.S."/>
            <person name="Fabio R."/>
            <person name="Monica P."/>
            <person name="Olivier J."/>
            <person name="Enrico T."/>
            <person name="Nicola S."/>
        </authorList>
    </citation>
    <scope>NUCLEOTIDE SEQUENCE [LARGE SCALE GENOMIC DNA]</scope>
    <source>
        <strain evidence="3 4">DSM 44572</strain>
    </source>
</reference>
<keyword evidence="2" id="KW-0812">Transmembrane</keyword>
<evidence type="ECO:0000256" key="2">
    <source>
        <dbReference type="SAM" id="Phobius"/>
    </source>
</evidence>
<sequence length="347" mass="36881">MPDSGLNELGGADHAVQVAGAYIDSRNYARGRDVLRQALSQHPNDPGLLAHYARAEYLLDNHAAAASSAYAALSVAPQDELAMRIYALSLDGLGRYYDSMWMAWRTVVAHPNEPMTHRLYARLLHKWRQHAAALQAVDEALRLAPTDVDTLVLRGSILHDLGRIAESDAAYRQALALDPGNAEALNNLAVNRMRRGGFVAALRGFLGAAGLDPALGDLARANIGVVLRRVLRLVTIAATVLGFLVAFAAGLRHEGHPTATIRVAAGLVTAALIAILVRLGRIIPRPVLASVLREQLFVGLRLAHALVAVVAGAWVSVFAGPAPMVAVGGVLTVGGLLLFRIGSFIGR</sequence>
<dbReference type="STRING" id="153971.AWC19_22890"/>
<keyword evidence="2" id="KW-1133">Transmembrane helix</keyword>
<proteinExistence type="predicted"/>
<accession>A0A1X1YY75</accession>
<feature type="repeat" description="TPR" evidence="1">
    <location>
        <begin position="148"/>
        <end position="181"/>
    </location>
</feature>
<dbReference type="EMBL" id="LQPJ01000157">
    <property type="protein sequence ID" value="ORW16003.1"/>
    <property type="molecule type" value="Genomic_DNA"/>
</dbReference>
<dbReference type="AlphaFoldDB" id="A0A1X1YY75"/>
<feature type="transmembrane region" description="Helical" evidence="2">
    <location>
        <begin position="259"/>
        <end position="277"/>
    </location>
</feature>
<dbReference type="SMART" id="SM00028">
    <property type="entry name" value="TPR"/>
    <property type="match status" value="4"/>
</dbReference>
<keyword evidence="2" id="KW-0472">Membrane</keyword>
<keyword evidence="1" id="KW-0802">TPR repeat</keyword>
<dbReference type="SUPFAM" id="SSF48452">
    <property type="entry name" value="TPR-like"/>
    <property type="match status" value="1"/>
</dbReference>
<dbReference type="PANTHER" id="PTHR12558:SF33">
    <property type="entry name" value="BLL7664 PROTEIN"/>
    <property type="match status" value="1"/>
</dbReference>
<dbReference type="InterPro" id="IPR011990">
    <property type="entry name" value="TPR-like_helical_dom_sf"/>
</dbReference>
<dbReference type="Gene3D" id="1.25.40.10">
    <property type="entry name" value="Tetratricopeptide repeat domain"/>
    <property type="match status" value="1"/>
</dbReference>
<dbReference type="OrthoDB" id="4522719at2"/>
<dbReference type="PANTHER" id="PTHR12558">
    <property type="entry name" value="CELL DIVISION CYCLE 16,23,27"/>
    <property type="match status" value="1"/>
</dbReference>
<evidence type="ECO:0000256" key="1">
    <source>
        <dbReference type="PROSITE-ProRule" id="PRU00339"/>
    </source>
</evidence>
<name>A0A1X1YY75_9MYCO</name>
<feature type="transmembrane region" description="Helical" evidence="2">
    <location>
        <begin position="325"/>
        <end position="345"/>
    </location>
</feature>
<dbReference type="Pfam" id="PF13432">
    <property type="entry name" value="TPR_16"/>
    <property type="match status" value="1"/>
</dbReference>
<comment type="caution">
    <text evidence="3">The sequence shown here is derived from an EMBL/GenBank/DDBJ whole genome shotgun (WGS) entry which is preliminary data.</text>
</comment>
<protein>
    <submittedName>
        <fullName evidence="3">Uncharacterized protein</fullName>
    </submittedName>
</protein>
<organism evidence="3 4">
    <name type="scientific">Mycobacterium palustre</name>
    <dbReference type="NCBI Taxonomy" id="153971"/>
    <lineage>
        <taxon>Bacteria</taxon>
        <taxon>Bacillati</taxon>
        <taxon>Actinomycetota</taxon>
        <taxon>Actinomycetes</taxon>
        <taxon>Mycobacteriales</taxon>
        <taxon>Mycobacteriaceae</taxon>
        <taxon>Mycobacterium</taxon>
        <taxon>Mycobacterium simiae complex</taxon>
    </lineage>
</organism>
<dbReference type="Pfam" id="PF13414">
    <property type="entry name" value="TPR_11"/>
    <property type="match status" value="1"/>
</dbReference>
<evidence type="ECO:0000313" key="4">
    <source>
        <dbReference type="Proteomes" id="UP000193529"/>
    </source>
</evidence>
<gene>
    <name evidence="3" type="ORF">AWC19_22890</name>
</gene>
<evidence type="ECO:0000313" key="3">
    <source>
        <dbReference type="EMBL" id="ORW16003.1"/>
    </source>
</evidence>
<keyword evidence="4" id="KW-1185">Reference proteome</keyword>
<feature type="transmembrane region" description="Helical" evidence="2">
    <location>
        <begin position="298"/>
        <end position="319"/>
    </location>
</feature>
<dbReference type="PROSITE" id="PS50005">
    <property type="entry name" value="TPR"/>
    <property type="match status" value="1"/>
</dbReference>